<protein>
    <recommendedName>
        <fullName evidence="1">Bulb-type lectin domain-containing protein</fullName>
    </recommendedName>
</protein>
<accession>A0AAP0K1X5</accession>
<dbReference type="InterPro" id="IPR001480">
    <property type="entry name" value="Bulb-type_lectin_dom"/>
</dbReference>
<dbReference type="SUPFAM" id="SSF51110">
    <property type="entry name" value="alpha-D-mannose-specific plant lectins"/>
    <property type="match status" value="1"/>
</dbReference>
<dbReference type="EMBL" id="JBBNAE010000002">
    <property type="protein sequence ID" value="KAK9144316.1"/>
    <property type="molecule type" value="Genomic_DNA"/>
</dbReference>
<dbReference type="SMART" id="SM00108">
    <property type="entry name" value="B_lectin"/>
    <property type="match status" value="1"/>
</dbReference>
<reference evidence="2 3" key="1">
    <citation type="submission" date="2024-01" db="EMBL/GenBank/DDBJ databases">
        <title>Genome assemblies of Stephania.</title>
        <authorList>
            <person name="Yang L."/>
        </authorList>
    </citation>
    <scope>NUCLEOTIDE SEQUENCE [LARGE SCALE GENOMIC DNA]</scope>
    <source>
        <strain evidence="2">QJT</strain>
        <tissue evidence="2">Leaf</tissue>
    </source>
</reference>
<comment type="caution">
    <text evidence="2">The sequence shown here is derived from an EMBL/GenBank/DDBJ whole genome shotgun (WGS) entry which is preliminary data.</text>
</comment>
<gene>
    <name evidence="2" type="ORF">Sjap_004219</name>
</gene>
<sequence length="190" mass="21301">MLFDGKSLNTIEFLENESYRLEMQGDCNLVLYVNQNRALWSWRTDGRGTSCRATLQNDGNLVVVSKTEVVWSSDSVKGPNTYRLIVQTELLSMFCVNVNILLAIKILGSALQKVVVALYYELIRPVLEVMISAKALPRGDYVFCSSNTDGDRKDQCKDGEHQNGEKCSLSAQVFFEPSPPTDFNSIKFGL</sequence>
<organism evidence="2 3">
    <name type="scientific">Stephania japonica</name>
    <dbReference type="NCBI Taxonomy" id="461633"/>
    <lineage>
        <taxon>Eukaryota</taxon>
        <taxon>Viridiplantae</taxon>
        <taxon>Streptophyta</taxon>
        <taxon>Embryophyta</taxon>
        <taxon>Tracheophyta</taxon>
        <taxon>Spermatophyta</taxon>
        <taxon>Magnoliopsida</taxon>
        <taxon>Ranunculales</taxon>
        <taxon>Menispermaceae</taxon>
        <taxon>Menispermoideae</taxon>
        <taxon>Cissampelideae</taxon>
        <taxon>Stephania</taxon>
    </lineage>
</organism>
<dbReference type="Proteomes" id="UP001417504">
    <property type="component" value="Unassembled WGS sequence"/>
</dbReference>
<proteinExistence type="predicted"/>
<evidence type="ECO:0000313" key="3">
    <source>
        <dbReference type="Proteomes" id="UP001417504"/>
    </source>
</evidence>
<dbReference type="Gene3D" id="2.90.10.10">
    <property type="entry name" value="Bulb-type lectin domain"/>
    <property type="match status" value="1"/>
</dbReference>
<keyword evidence="3" id="KW-1185">Reference proteome</keyword>
<dbReference type="InterPro" id="IPR036426">
    <property type="entry name" value="Bulb-type_lectin_dom_sf"/>
</dbReference>
<name>A0AAP0K1X5_9MAGN</name>
<dbReference type="AlphaFoldDB" id="A0AAP0K1X5"/>
<dbReference type="PROSITE" id="PS50927">
    <property type="entry name" value="BULB_LECTIN"/>
    <property type="match status" value="1"/>
</dbReference>
<evidence type="ECO:0000259" key="1">
    <source>
        <dbReference type="PROSITE" id="PS50927"/>
    </source>
</evidence>
<evidence type="ECO:0000313" key="2">
    <source>
        <dbReference type="EMBL" id="KAK9144316.1"/>
    </source>
</evidence>
<feature type="domain" description="Bulb-type lectin" evidence="1">
    <location>
        <begin position="1"/>
        <end position="115"/>
    </location>
</feature>